<reference evidence="1 2" key="1">
    <citation type="submission" date="2007-08" db="EMBL/GenBank/DDBJ databases">
        <title>Complete sequence of Roseiflexus castenholzii DSM 13941.</title>
        <authorList>
            <consortium name="US DOE Joint Genome Institute"/>
            <person name="Copeland A."/>
            <person name="Lucas S."/>
            <person name="Lapidus A."/>
            <person name="Barry K."/>
            <person name="Glavina del Rio T."/>
            <person name="Dalin E."/>
            <person name="Tice H."/>
            <person name="Pitluck S."/>
            <person name="Thompson L.S."/>
            <person name="Brettin T."/>
            <person name="Bruce D."/>
            <person name="Detter J.C."/>
            <person name="Han C."/>
            <person name="Tapia R."/>
            <person name="Schmutz J."/>
            <person name="Larimer F."/>
            <person name="Land M."/>
            <person name="Hauser L."/>
            <person name="Kyrpides N."/>
            <person name="Mikhailova N."/>
            <person name="Bryant D.A."/>
            <person name="Hanada S."/>
            <person name="Tsukatani Y."/>
            <person name="Richardson P."/>
        </authorList>
    </citation>
    <scope>NUCLEOTIDE SEQUENCE [LARGE SCALE GENOMIC DNA]</scope>
    <source>
        <strain evidence="2">DSM 13941 / HLO8</strain>
    </source>
</reference>
<gene>
    <name evidence="1" type="ordered locus">Rcas_2122</name>
</gene>
<dbReference type="KEGG" id="rca:Rcas_2122"/>
<sequence length="233" mass="26960">MEYEFEVCWGPSQCKTVVRAPYQTISEVIETLVVQLNLPRYDAREQRIEYGLYRDREEKRERIQDTQTLAQARIRAGRVYIANVTAPWWQTKATETPPQKSGTDRLPRRKLPVTPSRSYVCRLQLAPNCVVVVQGDYLELNRNYLSEKLPSAMVLAEKARVFSGYNSRLMHVSRTRHCDLFRQHEQWYIRAHKPTYVNGQVLNHGQTSVIQPPGTTIVLGQGGWSVTVELIEQ</sequence>
<dbReference type="RefSeq" id="WP_012120631.1">
    <property type="nucleotide sequence ID" value="NC_009767.1"/>
</dbReference>
<dbReference type="AlphaFoldDB" id="A7NL37"/>
<dbReference type="OrthoDB" id="149485at2"/>
<proteinExistence type="predicted"/>
<dbReference type="eggNOG" id="ENOG5031FNU">
    <property type="taxonomic scope" value="Bacteria"/>
</dbReference>
<dbReference type="EMBL" id="CP000804">
    <property type="protein sequence ID" value="ABU58207.1"/>
    <property type="molecule type" value="Genomic_DNA"/>
</dbReference>
<dbReference type="HOGENOM" id="CLU_1189189_0_0_0"/>
<protein>
    <recommendedName>
        <fullName evidence="3">FHA domain-containing protein</fullName>
    </recommendedName>
</protein>
<evidence type="ECO:0000313" key="2">
    <source>
        <dbReference type="Proteomes" id="UP000000263"/>
    </source>
</evidence>
<keyword evidence="2" id="KW-1185">Reference proteome</keyword>
<evidence type="ECO:0000313" key="1">
    <source>
        <dbReference type="EMBL" id="ABU58207.1"/>
    </source>
</evidence>
<organism evidence="1 2">
    <name type="scientific">Roseiflexus castenholzii (strain DSM 13941 / HLO8)</name>
    <dbReference type="NCBI Taxonomy" id="383372"/>
    <lineage>
        <taxon>Bacteria</taxon>
        <taxon>Bacillati</taxon>
        <taxon>Chloroflexota</taxon>
        <taxon>Chloroflexia</taxon>
        <taxon>Chloroflexales</taxon>
        <taxon>Roseiflexineae</taxon>
        <taxon>Roseiflexaceae</taxon>
        <taxon>Roseiflexus</taxon>
    </lineage>
</organism>
<name>A7NL37_ROSCS</name>
<evidence type="ECO:0008006" key="3">
    <source>
        <dbReference type="Google" id="ProtNLM"/>
    </source>
</evidence>
<dbReference type="Proteomes" id="UP000000263">
    <property type="component" value="Chromosome"/>
</dbReference>
<accession>A7NL37</accession>
<dbReference type="STRING" id="383372.Rcas_2122"/>